<keyword evidence="1" id="KW-0732">Signal</keyword>
<feature type="signal peptide" evidence="1">
    <location>
        <begin position="1"/>
        <end position="25"/>
    </location>
</feature>
<dbReference type="AlphaFoldDB" id="A0A7S2XC27"/>
<accession>A0A7S2XC27</accession>
<proteinExistence type="predicted"/>
<gene>
    <name evidence="2" type="ORF">LSP00402_LOCUS13320</name>
</gene>
<organism evidence="2">
    <name type="scientific">Lotharella oceanica</name>
    <dbReference type="NCBI Taxonomy" id="641309"/>
    <lineage>
        <taxon>Eukaryota</taxon>
        <taxon>Sar</taxon>
        <taxon>Rhizaria</taxon>
        <taxon>Cercozoa</taxon>
        <taxon>Chlorarachniophyceae</taxon>
        <taxon>Lotharella</taxon>
    </lineage>
</organism>
<evidence type="ECO:0000313" key="2">
    <source>
        <dbReference type="EMBL" id="CAD9769338.1"/>
    </source>
</evidence>
<dbReference type="EMBL" id="HBHP01021386">
    <property type="protein sequence ID" value="CAD9769338.1"/>
    <property type="molecule type" value="Transcribed_RNA"/>
</dbReference>
<protein>
    <submittedName>
        <fullName evidence="2">Uncharacterized protein</fullName>
    </submittedName>
</protein>
<reference evidence="2" key="1">
    <citation type="submission" date="2021-01" db="EMBL/GenBank/DDBJ databases">
        <authorList>
            <person name="Corre E."/>
            <person name="Pelletier E."/>
            <person name="Niang G."/>
            <person name="Scheremetjew M."/>
            <person name="Finn R."/>
            <person name="Kale V."/>
            <person name="Holt S."/>
            <person name="Cochrane G."/>
            <person name="Meng A."/>
            <person name="Brown T."/>
            <person name="Cohen L."/>
        </authorList>
    </citation>
    <scope>NUCLEOTIDE SEQUENCE</scope>
    <source>
        <strain evidence="2">CCMP622</strain>
    </source>
</reference>
<name>A0A7S2XC27_9EUKA</name>
<feature type="chain" id="PRO_5031160279" evidence="1">
    <location>
        <begin position="26"/>
        <end position="168"/>
    </location>
</feature>
<sequence>MARNGLVFALVAAVAVICFLAFSGQQQVASPVARAAGGIARPVFVRGEHFSTRFPIGGSVTSCLDDALLGVLLSCLIPVLTCSHPLGLLVCAAANNIKMPQSALGSWGDAIKKNALGAGVVPNKKPITKKAWWNCLDPKWKKGGVAASSAEASEAQAWINGWKASVGK</sequence>
<evidence type="ECO:0000256" key="1">
    <source>
        <dbReference type="SAM" id="SignalP"/>
    </source>
</evidence>